<feature type="transmembrane region" description="Helical" evidence="1">
    <location>
        <begin position="6"/>
        <end position="25"/>
    </location>
</feature>
<organism evidence="2 3">
    <name type="scientific">Papilio machaon</name>
    <name type="common">Old World swallowtail butterfly</name>
    <dbReference type="NCBI Taxonomy" id="76193"/>
    <lineage>
        <taxon>Eukaryota</taxon>
        <taxon>Metazoa</taxon>
        <taxon>Ecdysozoa</taxon>
        <taxon>Arthropoda</taxon>
        <taxon>Hexapoda</taxon>
        <taxon>Insecta</taxon>
        <taxon>Pterygota</taxon>
        <taxon>Neoptera</taxon>
        <taxon>Endopterygota</taxon>
        <taxon>Lepidoptera</taxon>
        <taxon>Glossata</taxon>
        <taxon>Ditrysia</taxon>
        <taxon>Papilionoidea</taxon>
        <taxon>Papilionidae</taxon>
        <taxon>Papilioninae</taxon>
        <taxon>Papilio</taxon>
    </lineage>
</organism>
<dbReference type="Proteomes" id="UP000053240">
    <property type="component" value="Unassembled WGS sequence"/>
</dbReference>
<dbReference type="AlphaFoldDB" id="A0A194QZM5"/>
<proteinExistence type="predicted"/>
<keyword evidence="1" id="KW-0472">Membrane</keyword>
<keyword evidence="3" id="KW-1185">Reference proteome</keyword>
<evidence type="ECO:0000313" key="3">
    <source>
        <dbReference type="Proteomes" id="UP000053240"/>
    </source>
</evidence>
<keyword evidence="1" id="KW-0812">Transmembrane</keyword>
<reference evidence="2 3" key="1">
    <citation type="journal article" date="2015" name="Nat. Commun.">
        <title>Outbred genome sequencing and CRISPR/Cas9 gene editing in butterflies.</title>
        <authorList>
            <person name="Li X."/>
            <person name="Fan D."/>
            <person name="Zhang W."/>
            <person name="Liu G."/>
            <person name="Zhang L."/>
            <person name="Zhao L."/>
            <person name="Fang X."/>
            <person name="Chen L."/>
            <person name="Dong Y."/>
            <person name="Chen Y."/>
            <person name="Ding Y."/>
            <person name="Zhao R."/>
            <person name="Feng M."/>
            <person name="Zhu Y."/>
            <person name="Feng Y."/>
            <person name="Jiang X."/>
            <person name="Zhu D."/>
            <person name="Xiang H."/>
            <person name="Feng X."/>
            <person name="Li S."/>
            <person name="Wang J."/>
            <person name="Zhang G."/>
            <person name="Kronforst M.R."/>
            <person name="Wang W."/>
        </authorList>
    </citation>
    <scope>NUCLEOTIDE SEQUENCE [LARGE SCALE GENOMIC DNA]</scope>
    <source>
        <strain evidence="2">Ya'a_city_454_Pm</strain>
        <tissue evidence="2">Whole body</tissue>
    </source>
</reference>
<evidence type="ECO:0000313" key="2">
    <source>
        <dbReference type="EMBL" id="KPJ10993.1"/>
    </source>
</evidence>
<dbReference type="EMBL" id="KQ460890">
    <property type="protein sequence ID" value="KPJ10993.1"/>
    <property type="molecule type" value="Genomic_DNA"/>
</dbReference>
<name>A0A194QZM5_PAPMA</name>
<sequence length="99" mass="10960">MCKVLTSTIPVGVVLLALWNLRLYLGRRSFYSKDQHVHPKSAPGRGLTADIQNNSHGRCTGTNQRCTPNAEHGEIKPPNAGNGRALFDVYFALYMFLDA</sequence>
<evidence type="ECO:0000256" key="1">
    <source>
        <dbReference type="SAM" id="Phobius"/>
    </source>
</evidence>
<gene>
    <name evidence="2" type="ORF">RR48_10173</name>
</gene>
<accession>A0A194QZM5</accession>
<protein>
    <submittedName>
        <fullName evidence="2">Uncharacterized protein</fullName>
    </submittedName>
</protein>
<dbReference type="InParanoid" id="A0A194QZM5"/>
<keyword evidence="1" id="KW-1133">Transmembrane helix</keyword>